<evidence type="ECO:0000256" key="10">
    <source>
        <dbReference type="ARBA" id="ARBA00022871"/>
    </source>
</evidence>
<dbReference type="GO" id="GO:0050321">
    <property type="term" value="F:tau-protein kinase activity"/>
    <property type="evidence" value="ECO:0007669"/>
    <property type="project" value="TreeGrafter"/>
</dbReference>
<dbReference type="GO" id="GO:0000226">
    <property type="term" value="P:microtubule cytoskeleton organization"/>
    <property type="evidence" value="ECO:0007669"/>
    <property type="project" value="TreeGrafter"/>
</dbReference>
<evidence type="ECO:0000256" key="1">
    <source>
        <dbReference type="ARBA" id="ARBA00001946"/>
    </source>
</evidence>
<dbReference type="EMBL" id="BMAO01032501">
    <property type="protein sequence ID" value="GFQ82633.1"/>
    <property type="molecule type" value="Genomic_DNA"/>
</dbReference>
<feature type="region of interest" description="Disordered" evidence="11">
    <location>
        <begin position="1"/>
        <end position="31"/>
    </location>
</feature>
<protein>
    <recommendedName>
        <fullName evidence="12">Protein kinase domain-containing protein</fullName>
    </recommendedName>
</protein>
<dbReference type="PIRSF" id="PIRSF000654">
    <property type="entry name" value="Integrin-linked_kinase"/>
    <property type="match status" value="1"/>
</dbReference>
<evidence type="ECO:0000256" key="3">
    <source>
        <dbReference type="ARBA" id="ARBA00022553"/>
    </source>
</evidence>
<dbReference type="PROSITE" id="PS50011">
    <property type="entry name" value="PROTEIN_KINASE_DOM"/>
    <property type="match status" value="1"/>
</dbReference>
<keyword evidence="6" id="KW-0221">Differentiation</keyword>
<dbReference type="PANTHER" id="PTHR24346:SF102">
    <property type="entry name" value="TESTIS-SPECIFIC SERINE_THREONINE-PROTEIN KINASE 1"/>
    <property type="match status" value="1"/>
</dbReference>
<feature type="domain" description="Protein kinase" evidence="12">
    <location>
        <begin position="39"/>
        <end position="294"/>
    </location>
</feature>
<feature type="region of interest" description="Disordered" evidence="11">
    <location>
        <begin position="294"/>
        <end position="340"/>
    </location>
</feature>
<evidence type="ECO:0000256" key="11">
    <source>
        <dbReference type="SAM" id="MobiDB-lite"/>
    </source>
</evidence>
<gene>
    <name evidence="13" type="primary">TSSK1B</name>
    <name evidence="13" type="ORF">TNCT_495491</name>
</gene>
<keyword evidence="9" id="KW-0832">Ubl conjugation</keyword>
<dbReference type="PROSITE" id="PS00108">
    <property type="entry name" value="PROTEIN_KINASE_ST"/>
    <property type="match status" value="1"/>
</dbReference>
<sequence length="340" mass="39540">MPPKNKKSEIFVDARAQEKDKKSESSKKASTEELKEYGFSLGRLLGEGSYCKVRAAVYEGKEVAVKVITRDKLSHEFSTKFLPREIEILSKIHHENIVKVYKIFNFPKRVYIFMELIKDDVLAYVRARGHLSEKETRHFFGQMVNALKYLHGLNIAHRDLKCENIMIDDNHNIKLIDFGFCRSTVDAFGRRKLSETFCGSTAYAAPEVLQGLPYNPMMYDVWSLGCVLYIMTTGMMPFDDSHIRKMVTNQLKRQIKFPNNFAISHHLKELIKHMLEPDVTRRFTMERVNRSEWMKSKIKDEPKEEHESKVKEEGSKKSQELQHLISKGTQANITEGKEKK</sequence>
<evidence type="ECO:0000256" key="8">
    <source>
        <dbReference type="ARBA" id="ARBA00022842"/>
    </source>
</evidence>
<dbReference type="SUPFAM" id="SSF56112">
    <property type="entry name" value="Protein kinase-like (PK-like)"/>
    <property type="match status" value="1"/>
</dbReference>
<keyword evidence="7" id="KW-0067">ATP-binding</keyword>
<evidence type="ECO:0000256" key="4">
    <source>
        <dbReference type="ARBA" id="ARBA00022723"/>
    </source>
</evidence>
<dbReference type="AlphaFoldDB" id="A0A8X6GHL8"/>
<dbReference type="GO" id="GO:0005524">
    <property type="term" value="F:ATP binding"/>
    <property type="evidence" value="ECO:0007669"/>
    <property type="project" value="UniProtKB-KW"/>
</dbReference>
<accession>A0A8X6GHL8</accession>
<evidence type="ECO:0000256" key="5">
    <source>
        <dbReference type="ARBA" id="ARBA00022741"/>
    </source>
</evidence>
<dbReference type="InterPro" id="IPR008271">
    <property type="entry name" value="Ser/Thr_kinase_AS"/>
</dbReference>
<evidence type="ECO:0000256" key="9">
    <source>
        <dbReference type="ARBA" id="ARBA00022843"/>
    </source>
</evidence>
<dbReference type="GO" id="GO:0030154">
    <property type="term" value="P:cell differentiation"/>
    <property type="evidence" value="ECO:0007669"/>
    <property type="project" value="UniProtKB-KW"/>
</dbReference>
<evidence type="ECO:0000256" key="7">
    <source>
        <dbReference type="ARBA" id="ARBA00022840"/>
    </source>
</evidence>
<dbReference type="Gene3D" id="1.10.510.10">
    <property type="entry name" value="Transferase(Phosphotransferase) domain 1"/>
    <property type="match status" value="1"/>
</dbReference>
<keyword evidence="10" id="KW-0744">Spermatogenesis</keyword>
<evidence type="ECO:0000313" key="14">
    <source>
        <dbReference type="Proteomes" id="UP000887116"/>
    </source>
</evidence>
<keyword evidence="2" id="KW-0217">Developmental protein</keyword>
<dbReference type="Proteomes" id="UP000887116">
    <property type="component" value="Unassembled WGS sequence"/>
</dbReference>
<keyword evidence="8" id="KW-0460">Magnesium</keyword>
<dbReference type="GO" id="GO:0005737">
    <property type="term" value="C:cytoplasm"/>
    <property type="evidence" value="ECO:0007669"/>
    <property type="project" value="TreeGrafter"/>
</dbReference>
<keyword evidence="5" id="KW-0547">Nucleotide-binding</keyword>
<dbReference type="OrthoDB" id="504170at2759"/>
<evidence type="ECO:0000256" key="6">
    <source>
        <dbReference type="ARBA" id="ARBA00022782"/>
    </source>
</evidence>
<evidence type="ECO:0000313" key="13">
    <source>
        <dbReference type="EMBL" id="GFQ82633.1"/>
    </source>
</evidence>
<reference evidence="13" key="1">
    <citation type="submission" date="2020-07" db="EMBL/GenBank/DDBJ databases">
        <title>Multicomponent nature underlies the extraordinary mechanical properties of spider dragline silk.</title>
        <authorList>
            <person name="Kono N."/>
            <person name="Nakamura H."/>
            <person name="Mori M."/>
            <person name="Yoshida Y."/>
            <person name="Ohtoshi R."/>
            <person name="Malay A.D."/>
            <person name="Moran D.A.P."/>
            <person name="Tomita M."/>
            <person name="Numata K."/>
            <person name="Arakawa K."/>
        </authorList>
    </citation>
    <scope>NUCLEOTIDE SEQUENCE</scope>
</reference>
<name>A0A8X6GHL8_TRICU</name>
<dbReference type="PANTHER" id="PTHR24346">
    <property type="entry name" value="MAP/MICROTUBULE AFFINITY-REGULATING KINASE"/>
    <property type="match status" value="1"/>
</dbReference>
<proteinExistence type="predicted"/>
<keyword evidence="4" id="KW-0479">Metal-binding</keyword>
<comment type="cofactor">
    <cofactor evidence="1">
        <name>Mg(2+)</name>
        <dbReference type="ChEBI" id="CHEBI:18420"/>
    </cofactor>
</comment>
<keyword evidence="3" id="KW-0597">Phosphoprotein</keyword>
<dbReference type="InterPro" id="IPR000719">
    <property type="entry name" value="Prot_kinase_dom"/>
</dbReference>
<dbReference type="InterPro" id="IPR011009">
    <property type="entry name" value="Kinase-like_dom_sf"/>
</dbReference>
<dbReference type="GO" id="GO:0000287">
    <property type="term" value="F:magnesium ion binding"/>
    <property type="evidence" value="ECO:0007669"/>
    <property type="project" value="UniProtKB-ARBA"/>
</dbReference>
<keyword evidence="14" id="KW-1185">Reference proteome</keyword>
<dbReference type="FunFam" id="1.10.510.10:FF:000658">
    <property type="entry name" value="Protein CBG12184"/>
    <property type="match status" value="1"/>
</dbReference>
<dbReference type="GO" id="GO:0007283">
    <property type="term" value="P:spermatogenesis"/>
    <property type="evidence" value="ECO:0007669"/>
    <property type="project" value="UniProtKB-KW"/>
</dbReference>
<comment type="caution">
    <text evidence="13">The sequence shown here is derived from an EMBL/GenBank/DDBJ whole genome shotgun (WGS) entry which is preliminary data.</text>
</comment>
<feature type="compositionally biased region" description="Basic and acidic residues" evidence="11">
    <location>
        <begin position="294"/>
        <end position="320"/>
    </location>
</feature>
<organism evidence="13 14">
    <name type="scientific">Trichonephila clavata</name>
    <name type="common">Joro spider</name>
    <name type="synonym">Nephila clavata</name>
    <dbReference type="NCBI Taxonomy" id="2740835"/>
    <lineage>
        <taxon>Eukaryota</taxon>
        <taxon>Metazoa</taxon>
        <taxon>Ecdysozoa</taxon>
        <taxon>Arthropoda</taxon>
        <taxon>Chelicerata</taxon>
        <taxon>Arachnida</taxon>
        <taxon>Araneae</taxon>
        <taxon>Araneomorphae</taxon>
        <taxon>Entelegynae</taxon>
        <taxon>Araneoidea</taxon>
        <taxon>Nephilidae</taxon>
        <taxon>Trichonephila</taxon>
    </lineage>
</organism>
<evidence type="ECO:0000259" key="12">
    <source>
        <dbReference type="PROSITE" id="PS50011"/>
    </source>
</evidence>
<dbReference type="Pfam" id="PF00069">
    <property type="entry name" value="Pkinase"/>
    <property type="match status" value="1"/>
</dbReference>
<evidence type="ECO:0000256" key="2">
    <source>
        <dbReference type="ARBA" id="ARBA00022473"/>
    </source>
</evidence>
<dbReference type="SMART" id="SM00220">
    <property type="entry name" value="S_TKc"/>
    <property type="match status" value="1"/>
</dbReference>
<dbReference type="GO" id="GO:0035556">
    <property type="term" value="P:intracellular signal transduction"/>
    <property type="evidence" value="ECO:0007669"/>
    <property type="project" value="TreeGrafter"/>
</dbReference>